<dbReference type="SUPFAM" id="SSF53448">
    <property type="entry name" value="Nucleotide-diphospho-sugar transferases"/>
    <property type="match status" value="1"/>
</dbReference>
<name>A0ABV9XYX6_9PSEU</name>
<dbReference type="PROSITE" id="PS01295">
    <property type="entry name" value="ISPD"/>
    <property type="match status" value="1"/>
</dbReference>
<keyword evidence="6 7" id="KW-0414">Isoprene biosynthesis</keyword>
<dbReference type="EC" id="2.7.7.60" evidence="7"/>
<evidence type="ECO:0000256" key="3">
    <source>
        <dbReference type="ARBA" id="ARBA00009789"/>
    </source>
</evidence>
<reference evidence="9" key="1">
    <citation type="journal article" date="2019" name="Int. J. Syst. Evol. Microbiol.">
        <title>The Global Catalogue of Microorganisms (GCM) 10K type strain sequencing project: providing services to taxonomists for standard genome sequencing and annotation.</title>
        <authorList>
            <consortium name="The Broad Institute Genomics Platform"/>
            <consortium name="The Broad Institute Genome Sequencing Center for Infectious Disease"/>
            <person name="Wu L."/>
            <person name="Ma J."/>
        </authorList>
    </citation>
    <scope>NUCLEOTIDE SEQUENCE [LARGE SCALE GENOMIC DNA]</scope>
    <source>
        <strain evidence="9">KCTC 12848</strain>
    </source>
</reference>
<feature type="site" description="Transition state stabilizer" evidence="7">
    <location>
        <position position="22"/>
    </location>
</feature>
<feature type="site" description="Positions MEP for the nucleophilic attack" evidence="7">
    <location>
        <position position="159"/>
    </location>
</feature>
<comment type="catalytic activity">
    <reaction evidence="1 7">
        <text>2-C-methyl-D-erythritol 4-phosphate + CTP + H(+) = 4-CDP-2-C-methyl-D-erythritol + diphosphate</text>
        <dbReference type="Rhea" id="RHEA:13429"/>
        <dbReference type="ChEBI" id="CHEBI:15378"/>
        <dbReference type="ChEBI" id="CHEBI:33019"/>
        <dbReference type="ChEBI" id="CHEBI:37563"/>
        <dbReference type="ChEBI" id="CHEBI:57823"/>
        <dbReference type="ChEBI" id="CHEBI:58262"/>
        <dbReference type="EC" id="2.7.7.60"/>
    </reaction>
</comment>
<dbReference type="InterPro" id="IPR029044">
    <property type="entry name" value="Nucleotide-diphossugar_trans"/>
</dbReference>
<dbReference type="HAMAP" id="MF_00108">
    <property type="entry name" value="IspD"/>
    <property type="match status" value="1"/>
</dbReference>
<dbReference type="InterPro" id="IPR018294">
    <property type="entry name" value="ISPD_synthase_CS"/>
</dbReference>
<accession>A0ABV9XYX6</accession>
<dbReference type="CDD" id="cd02516">
    <property type="entry name" value="CDP-ME_synthetase"/>
    <property type="match status" value="1"/>
</dbReference>
<evidence type="ECO:0000256" key="2">
    <source>
        <dbReference type="ARBA" id="ARBA00004787"/>
    </source>
</evidence>
<keyword evidence="4 7" id="KW-0808">Transferase</keyword>
<dbReference type="EMBL" id="JBHSJB010000011">
    <property type="protein sequence ID" value="MFC5054637.1"/>
    <property type="molecule type" value="Genomic_DNA"/>
</dbReference>
<dbReference type="InterPro" id="IPR050088">
    <property type="entry name" value="IspD/TarI_cytidylyltransf_bact"/>
</dbReference>
<dbReference type="PANTHER" id="PTHR32125">
    <property type="entry name" value="2-C-METHYL-D-ERYTHRITOL 4-PHOSPHATE CYTIDYLYLTRANSFERASE, CHLOROPLASTIC"/>
    <property type="match status" value="1"/>
</dbReference>
<evidence type="ECO:0000313" key="8">
    <source>
        <dbReference type="EMBL" id="MFC5054637.1"/>
    </source>
</evidence>
<dbReference type="Gene3D" id="3.90.550.10">
    <property type="entry name" value="Spore Coat Polysaccharide Biosynthesis Protein SpsA, Chain A"/>
    <property type="match status" value="1"/>
</dbReference>
<feature type="site" description="Positions MEP for the nucleophilic attack" evidence="7">
    <location>
        <position position="211"/>
    </location>
</feature>
<keyword evidence="5 7" id="KW-0548">Nucleotidyltransferase</keyword>
<comment type="caution">
    <text evidence="8">The sequence shown here is derived from an EMBL/GenBank/DDBJ whole genome shotgun (WGS) entry which is preliminary data.</text>
</comment>
<dbReference type="RefSeq" id="WP_344034060.1">
    <property type="nucleotide sequence ID" value="NZ_BAAAKE010000001.1"/>
</dbReference>
<dbReference type="GO" id="GO:0050518">
    <property type="term" value="F:2-C-methyl-D-erythritol 4-phosphate cytidylyltransferase activity"/>
    <property type="evidence" value="ECO:0007669"/>
    <property type="project" value="UniProtKB-EC"/>
</dbReference>
<comment type="function">
    <text evidence="7">Catalyzes the formation of 4-diphosphocytidyl-2-C-methyl-D-erythritol from CTP and 2-C-methyl-D-erythritol 4-phosphate (MEP).</text>
</comment>
<gene>
    <name evidence="7 8" type="primary">ispD</name>
    <name evidence="8" type="ORF">ACFPFM_12840</name>
</gene>
<evidence type="ECO:0000256" key="7">
    <source>
        <dbReference type="HAMAP-Rule" id="MF_00108"/>
    </source>
</evidence>
<evidence type="ECO:0000256" key="5">
    <source>
        <dbReference type="ARBA" id="ARBA00022695"/>
    </source>
</evidence>
<dbReference type="Proteomes" id="UP001595833">
    <property type="component" value="Unassembled WGS sequence"/>
</dbReference>
<comment type="pathway">
    <text evidence="2 7">Isoprenoid biosynthesis; isopentenyl diphosphate biosynthesis via DXP pathway; isopentenyl diphosphate from 1-deoxy-D-xylulose 5-phosphate: step 2/6.</text>
</comment>
<evidence type="ECO:0000256" key="6">
    <source>
        <dbReference type="ARBA" id="ARBA00023229"/>
    </source>
</evidence>
<organism evidence="8 9">
    <name type="scientific">Saccharothrix xinjiangensis</name>
    <dbReference type="NCBI Taxonomy" id="204798"/>
    <lineage>
        <taxon>Bacteria</taxon>
        <taxon>Bacillati</taxon>
        <taxon>Actinomycetota</taxon>
        <taxon>Actinomycetes</taxon>
        <taxon>Pseudonocardiales</taxon>
        <taxon>Pseudonocardiaceae</taxon>
        <taxon>Saccharothrix</taxon>
    </lineage>
</organism>
<evidence type="ECO:0000256" key="1">
    <source>
        <dbReference type="ARBA" id="ARBA00001282"/>
    </source>
</evidence>
<dbReference type="PANTHER" id="PTHR32125:SF4">
    <property type="entry name" value="2-C-METHYL-D-ERYTHRITOL 4-PHOSPHATE CYTIDYLYLTRANSFERASE, CHLOROPLASTIC"/>
    <property type="match status" value="1"/>
</dbReference>
<dbReference type="Pfam" id="PF01128">
    <property type="entry name" value="IspD"/>
    <property type="match status" value="1"/>
</dbReference>
<keyword evidence="9" id="KW-1185">Reference proteome</keyword>
<sequence>MGVVALVPAAGRGERLGYGMPKALVPVDGVPLLARAVRGLLASGRVQHVVIAAPPSDVDTVSTVTAPLAQAGGAVHVVAGGAERSDSVRLALEHALREIPDTSIVLVHDAARAFTPPEVVRAVVDAVAAGHPAVIPVLPVADTVKQVDANGVVVATPDRAVLRVVQTPQGFDARVLLRAHESGLHATDDAGLVERLGVPVVTVPGHQDAMKITTRFDLAVAEALLARPGGGAR</sequence>
<evidence type="ECO:0000256" key="4">
    <source>
        <dbReference type="ARBA" id="ARBA00022679"/>
    </source>
</evidence>
<dbReference type="InterPro" id="IPR001228">
    <property type="entry name" value="IspD"/>
</dbReference>
<dbReference type="NCBIfam" id="TIGR00453">
    <property type="entry name" value="ispD"/>
    <property type="match status" value="1"/>
</dbReference>
<comment type="similarity">
    <text evidence="3 7">Belongs to the IspD/TarI cytidylyltransferase family. IspD subfamily.</text>
</comment>
<proteinExistence type="inferred from homology"/>
<feature type="site" description="Transition state stabilizer" evidence="7">
    <location>
        <position position="15"/>
    </location>
</feature>
<protein>
    <recommendedName>
        <fullName evidence="7">2-C-methyl-D-erythritol 4-phosphate cytidylyltransferase</fullName>
        <ecNumber evidence="7">2.7.7.60</ecNumber>
    </recommendedName>
    <alternativeName>
        <fullName evidence="7">4-diphosphocytidyl-2C-methyl-D-erythritol synthase</fullName>
    </alternativeName>
    <alternativeName>
        <fullName evidence="7">MEP cytidylyltransferase</fullName>
        <shortName evidence="7">MCT</shortName>
    </alternativeName>
</protein>
<dbReference type="InterPro" id="IPR034683">
    <property type="entry name" value="IspD/TarI"/>
</dbReference>
<evidence type="ECO:0000313" key="9">
    <source>
        <dbReference type="Proteomes" id="UP001595833"/>
    </source>
</evidence>